<feature type="transmembrane region" description="Helical" evidence="1">
    <location>
        <begin position="296"/>
        <end position="315"/>
    </location>
</feature>
<dbReference type="AlphaFoldDB" id="A0A158FFV3"/>
<evidence type="ECO:0000313" key="2">
    <source>
        <dbReference type="EMBL" id="SAL18684.1"/>
    </source>
</evidence>
<dbReference type="OrthoDB" id="1689651at2"/>
<feature type="transmembrane region" description="Helical" evidence="1">
    <location>
        <begin position="171"/>
        <end position="189"/>
    </location>
</feature>
<dbReference type="InterPro" id="IPR009323">
    <property type="entry name" value="DUF979"/>
</dbReference>
<feature type="transmembrane region" description="Helical" evidence="1">
    <location>
        <begin position="209"/>
        <end position="233"/>
    </location>
</feature>
<name>A0A158FFV3_CABSO</name>
<protein>
    <submittedName>
        <fullName evidence="2">Membrane protein</fullName>
    </submittedName>
</protein>
<feature type="transmembrane region" description="Helical" evidence="1">
    <location>
        <begin position="6"/>
        <end position="25"/>
    </location>
</feature>
<dbReference type="Proteomes" id="UP000054893">
    <property type="component" value="Unassembled WGS sequence"/>
</dbReference>
<gene>
    <name evidence="2" type="ORF">AWB64_01280</name>
</gene>
<sequence>MIIKTQYLYWLVGALLLAAAIMIAFDRQHPRRLWASIFWAVLGAMFVVGDQLPPVVAGSLVLVMTAIAACGGLRHGQPRRLSQAARDASVSRLGSKLLIPALAIPAITLICSVFLDHAKIGSLSVFDPKNVTLTALGLSCVVALGLACWLTRETVTQGLRQSRELTDVIGWTLVLPQMLAMLGAMFQHTGVGKAIATLAEAYAPVDVRWMAVVVYCFGMAVFSAIMGGGFASFPLMAGGIGIPVLINVFHGNPAVIAALGMFSAYAGVLVTPMAAHFNLIPSALLELPDRYGVIKAQAPTALFVLIANSVVMYYMM</sequence>
<keyword evidence="1" id="KW-1133">Transmembrane helix</keyword>
<dbReference type="EMBL" id="FCOC02000002">
    <property type="protein sequence ID" value="SAL18684.1"/>
    <property type="molecule type" value="Genomic_DNA"/>
</dbReference>
<feature type="transmembrane region" description="Helical" evidence="1">
    <location>
        <begin position="254"/>
        <end position="276"/>
    </location>
</feature>
<evidence type="ECO:0000256" key="1">
    <source>
        <dbReference type="SAM" id="Phobius"/>
    </source>
</evidence>
<accession>A0A158FFV3</accession>
<reference evidence="2 3" key="1">
    <citation type="submission" date="2016-01" db="EMBL/GenBank/DDBJ databases">
        <authorList>
            <person name="Oliw E.H."/>
        </authorList>
    </citation>
    <scope>NUCLEOTIDE SEQUENCE [LARGE SCALE GENOMIC DNA]</scope>
    <source>
        <strain evidence="2">LMG 22029</strain>
    </source>
</reference>
<feature type="transmembrane region" description="Helical" evidence="1">
    <location>
        <begin position="131"/>
        <end position="150"/>
    </location>
</feature>
<feature type="transmembrane region" description="Helical" evidence="1">
    <location>
        <begin position="97"/>
        <end position="115"/>
    </location>
</feature>
<dbReference type="RefSeq" id="WP_060817720.1">
    <property type="nucleotide sequence ID" value="NZ_FCOC02000002.1"/>
</dbReference>
<proteinExistence type="predicted"/>
<keyword evidence="1" id="KW-0472">Membrane</keyword>
<evidence type="ECO:0000313" key="3">
    <source>
        <dbReference type="Proteomes" id="UP000054893"/>
    </source>
</evidence>
<keyword evidence="1" id="KW-0812">Transmembrane</keyword>
<organism evidence="2 3">
    <name type="scientific">Caballeronia sordidicola</name>
    <name type="common">Burkholderia sordidicola</name>
    <dbReference type="NCBI Taxonomy" id="196367"/>
    <lineage>
        <taxon>Bacteria</taxon>
        <taxon>Pseudomonadati</taxon>
        <taxon>Pseudomonadota</taxon>
        <taxon>Betaproteobacteria</taxon>
        <taxon>Burkholderiales</taxon>
        <taxon>Burkholderiaceae</taxon>
        <taxon>Caballeronia</taxon>
    </lineage>
</organism>
<dbReference type="Pfam" id="PF06166">
    <property type="entry name" value="DUF979"/>
    <property type="match status" value="1"/>
</dbReference>
<feature type="transmembrane region" description="Helical" evidence="1">
    <location>
        <begin position="55"/>
        <end position="76"/>
    </location>
</feature>